<dbReference type="Proteomes" id="UP000501812">
    <property type="component" value="Chromosome"/>
</dbReference>
<keyword evidence="1" id="KW-0479">Metal-binding</keyword>
<feature type="domain" description="HD" evidence="3">
    <location>
        <begin position="12"/>
        <end position="172"/>
    </location>
</feature>
<keyword evidence="2" id="KW-0378">Hydrolase</keyword>
<name>A0A858RFI2_9BACT</name>
<dbReference type="AlphaFoldDB" id="A0A858RFI2"/>
<dbReference type="GO" id="GO:0002953">
    <property type="term" value="F:5'-deoxynucleotidase activity"/>
    <property type="evidence" value="ECO:0007669"/>
    <property type="project" value="InterPro"/>
</dbReference>
<dbReference type="InterPro" id="IPR039356">
    <property type="entry name" value="YfbR/HDDC2"/>
</dbReference>
<dbReference type="GO" id="GO:0005737">
    <property type="term" value="C:cytoplasm"/>
    <property type="evidence" value="ECO:0007669"/>
    <property type="project" value="TreeGrafter"/>
</dbReference>
<sequence length="196" mass="22048">MPASVIPFILECEKLKAIERRTYPAGFKRRENSAEHSWSLALLAMTLIPKIDPSLDTLRILKMLILHDIVEIDAGDTFCYADQGDKAEREKLAAQRIFGMLPADLCAEFTGLWEEFEEGSTMEAAFANAMDRAMPLLQNHANQGLSWIEHGVSFDQVMARNGKIGNVSAELWKAIRERLDEAMEKGWLKKGDSHAL</sequence>
<reference evidence="4 5" key="1">
    <citation type="submission" date="2020-04" db="EMBL/GenBank/DDBJ databases">
        <title>Luteolibacter sp. G-1-1-1 isolated from soil.</title>
        <authorList>
            <person name="Dahal R.H."/>
        </authorList>
    </citation>
    <scope>NUCLEOTIDE SEQUENCE [LARGE SCALE GENOMIC DNA]</scope>
    <source>
        <strain evidence="4 5">G-1-1-1</strain>
    </source>
</reference>
<dbReference type="EMBL" id="CP051774">
    <property type="protein sequence ID" value="QJE95475.1"/>
    <property type="molecule type" value="Genomic_DNA"/>
</dbReference>
<evidence type="ECO:0000259" key="3">
    <source>
        <dbReference type="Pfam" id="PF13023"/>
    </source>
</evidence>
<protein>
    <submittedName>
        <fullName evidence="4">HD domain-containing protein</fullName>
    </submittedName>
</protein>
<dbReference type="PANTHER" id="PTHR11845">
    <property type="entry name" value="5'-DEOXYNUCLEOTIDASE HDDC2"/>
    <property type="match status" value="1"/>
</dbReference>
<dbReference type="PANTHER" id="PTHR11845:SF13">
    <property type="entry name" value="5'-DEOXYNUCLEOTIDASE HDDC2"/>
    <property type="match status" value="1"/>
</dbReference>
<dbReference type="GO" id="GO:0046872">
    <property type="term" value="F:metal ion binding"/>
    <property type="evidence" value="ECO:0007669"/>
    <property type="project" value="UniProtKB-KW"/>
</dbReference>
<evidence type="ECO:0000256" key="2">
    <source>
        <dbReference type="ARBA" id="ARBA00022801"/>
    </source>
</evidence>
<evidence type="ECO:0000313" key="5">
    <source>
        <dbReference type="Proteomes" id="UP000501812"/>
    </source>
</evidence>
<keyword evidence="5" id="KW-1185">Reference proteome</keyword>
<gene>
    <name evidence="4" type="ORF">HHL09_06665</name>
</gene>
<dbReference type="SUPFAM" id="SSF109604">
    <property type="entry name" value="HD-domain/PDEase-like"/>
    <property type="match status" value="1"/>
</dbReference>
<evidence type="ECO:0000313" key="4">
    <source>
        <dbReference type="EMBL" id="QJE95475.1"/>
    </source>
</evidence>
<organism evidence="4 5">
    <name type="scientific">Luteolibacter luteus</name>
    <dbReference type="NCBI Taxonomy" id="2728835"/>
    <lineage>
        <taxon>Bacteria</taxon>
        <taxon>Pseudomonadati</taxon>
        <taxon>Verrucomicrobiota</taxon>
        <taxon>Verrucomicrobiia</taxon>
        <taxon>Verrucomicrobiales</taxon>
        <taxon>Verrucomicrobiaceae</taxon>
        <taxon>Luteolibacter</taxon>
    </lineage>
</organism>
<accession>A0A858RFI2</accession>
<dbReference type="Gene3D" id="1.10.3210.10">
    <property type="entry name" value="Hypothetical protein af1432"/>
    <property type="match status" value="1"/>
</dbReference>
<proteinExistence type="predicted"/>
<dbReference type="RefSeq" id="WP_169453789.1">
    <property type="nucleotide sequence ID" value="NZ_CP051774.1"/>
</dbReference>
<dbReference type="Pfam" id="PF13023">
    <property type="entry name" value="HD_3"/>
    <property type="match status" value="1"/>
</dbReference>
<dbReference type="InterPro" id="IPR006674">
    <property type="entry name" value="HD_domain"/>
</dbReference>
<dbReference type="KEGG" id="luo:HHL09_06665"/>
<evidence type="ECO:0000256" key="1">
    <source>
        <dbReference type="ARBA" id="ARBA00022723"/>
    </source>
</evidence>